<evidence type="ECO:0000313" key="2">
    <source>
        <dbReference type="EMBL" id="BCJ26517.1"/>
    </source>
</evidence>
<name>A0A810KUF5_9ACTN</name>
<protein>
    <submittedName>
        <fullName evidence="2">Uncharacterized protein</fullName>
    </submittedName>
</protein>
<gene>
    <name evidence="2" type="ORF">Asera_06250</name>
</gene>
<dbReference type="AlphaFoldDB" id="A0A810KUF5"/>
<accession>A0A810KUF5</accession>
<dbReference type="EMBL" id="AP023354">
    <property type="protein sequence ID" value="BCJ26517.1"/>
    <property type="molecule type" value="Genomic_DNA"/>
</dbReference>
<dbReference type="KEGG" id="aser:Asera_06250"/>
<dbReference type="Proteomes" id="UP000680750">
    <property type="component" value="Chromosome"/>
</dbReference>
<feature type="region of interest" description="Disordered" evidence="1">
    <location>
        <begin position="1"/>
        <end position="36"/>
    </location>
</feature>
<keyword evidence="3" id="KW-1185">Reference proteome</keyword>
<organism evidence="2 3">
    <name type="scientific">Actinocatenispora sera</name>
    <dbReference type="NCBI Taxonomy" id="390989"/>
    <lineage>
        <taxon>Bacteria</taxon>
        <taxon>Bacillati</taxon>
        <taxon>Actinomycetota</taxon>
        <taxon>Actinomycetes</taxon>
        <taxon>Micromonosporales</taxon>
        <taxon>Micromonosporaceae</taxon>
        <taxon>Actinocatenispora</taxon>
    </lineage>
</organism>
<evidence type="ECO:0000256" key="1">
    <source>
        <dbReference type="SAM" id="MobiDB-lite"/>
    </source>
</evidence>
<feature type="compositionally biased region" description="Polar residues" evidence="1">
    <location>
        <begin position="25"/>
        <end position="36"/>
    </location>
</feature>
<feature type="compositionally biased region" description="Basic and acidic residues" evidence="1">
    <location>
        <begin position="1"/>
        <end position="10"/>
    </location>
</feature>
<reference evidence="2" key="1">
    <citation type="submission" date="2020-08" db="EMBL/GenBank/DDBJ databases">
        <title>Whole genome shotgun sequence of Actinocatenispora sera NBRC 101916.</title>
        <authorList>
            <person name="Komaki H."/>
            <person name="Tamura T."/>
        </authorList>
    </citation>
    <scope>NUCLEOTIDE SEQUENCE</scope>
    <source>
        <strain evidence="2">NBRC 101916</strain>
    </source>
</reference>
<proteinExistence type="predicted"/>
<evidence type="ECO:0000313" key="3">
    <source>
        <dbReference type="Proteomes" id="UP000680750"/>
    </source>
</evidence>
<sequence length="72" mass="7741">MTIEPRKDTPAARYVSRKSREVRSGVTSSAQRRQPITATPGILSAAAAARDAISRVPCRIDGYRIVTAATNV</sequence>